<sequence>MTYDIDEDGQEELASEIAPDTPLPKDLIEHLESRKQHRKDVIHTTDKLTRFFVGWSLNSTGFFIAKYLLITGGGVNLWLAIMLSFSICSVGSMTGLTGLRVNYNSDGLEVDNMQNLFKTAGGLVFAGVTTWLAVKDYQYFENLTKETVSQISQDIQTIEKQNPQSDPWLSIAVALALFIGSIAIIFRGRE</sequence>
<feature type="transmembrane region" description="Helical" evidence="1">
    <location>
        <begin position="168"/>
        <end position="186"/>
    </location>
</feature>
<protein>
    <submittedName>
        <fullName evidence="2">Uncharacterized protein</fullName>
    </submittedName>
</protein>
<feature type="transmembrane region" description="Helical" evidence="1">
    <location>
        <begin position="75"/>
        <end position="96"/>
    </location>
</feature>
<dbReference type="RefSeq" id="WP_190572031.1">
    <property type="nucleotide sequence ID" value="NZ_JACJQL010000085.1"/>
</dbReference>
<name>A0ABR8BQS7_9NOSO</name>
<organism evidence="2 3">
    <name type="scientific">Nostoc parmelioides FACHB-3921</name>
    <dbReference type="NCBI Taxonomy" id="2692909"/>
    <lineage>
        <taxon>Bacteria</taxon>
        <taxon>Bacillati</taxon>
        <taxon>Cyanobacteriota</taxon>
        <taxon>Cyanophyceae</taxon>
        <taxon>Nostocales</taxon>
        <taxon>Nostocaceae</taxon>
        <taxon>Nostoc</taxon>
    </lineage>
</organism>
<reference evidence="2 3" key="1">
    <citation type="journal article" date="2020" name="ISME J.">
        <title>Comparative genomics reveals insights into cyanobacterial evolution and habitat adaptation.</title>
        <authorList>
            <person name="Chen M.Y."/>
            <person name="Teng W.K."/>
            <person name="Zhao L."/>
            <person name="Hu C.X."/>
            <person name="Zhou Y.K."/>
            <person name="Han B.P."/>
            <person name="Song L.R."/>
            <person name="Shu W.S."/>
        </authorList>
    </citation>
    <scope>NUCLEOTIDE SEQUENCE [LARGE SCALE GENOMIC DNA]</scope>
    <source>
        <strain evidence="2 3">FACHB-3921</strain>
    </source>
</reference>
<feature type="transmembrane region" description="Helical" evidence="1">
    <location>
        <begin position="116"/>
        <end position="134"/>
    </location>
</feature>
<evidence type="ECO:0000256" key="1">
    <source>
        <dbReference type="SAM" id="Phobius"/>
    </source>
</evidence>
<dbReference type="Proteomes" id="UP000621307">
    <property type="component" value="Unassembled WGS sequence"/>
</dbReference>
<keyword evidence="1" id="KW-0812">Transmembrane</keyword>
<keyword evidence="1" id="KW-1133">Transmembrane helix</keyword>
<proteinExistence type="predicted"/>
<keyword evidence="3" id="KW-1185">Reference proteome</keyword>
<keyword evidence="1" id="KW-0472">Membrane</keyword>
<accession>A0ABR8BQS7</accession>
<gene>
    <name evidence="2" type="ORF">H6G14_29035</name>
</gene>
<evidence type="ECO:0000313" key="2">
    <source>
        <dbReference type="EMBL" id="MBD2255265.1"/>
    </source>
</evidence>
<evidence type="ECO:0000313" key="3">
    <source>
        <dbReference type="Proteomes" id="UP000621307"/>
    </source>
</evidence>
<comment type="caution">
    <text evidence="2">The sequence shown here is derived from an EMBL/GenBank/DDBJ whole genome shotgun (WGS) entry which is preliminary data.</text>
</comment>
<feature type="transmembrane region" description="Helical" evidence="1">
    <location>
        <begin position="48"/>
        <end position="69"/>
    </location>
</feature>
<dbReference type="EMBL" id="JACJQL010000085">
    <property type="protein sequence ID" value="MBD2255265.1"/>
    <property type="molecule type" value="Genomic_DNA"/>
</dbReference>